<dbReference type="PANTHER" id="PTHR10039">
    <property type="entry name" value="AMELOGENIN"/>
    <property type="match status" value="1"/>
</dbReference>
<keyword evidence="1" id="KW-0677">Repeat</keyword>
<dbReference type="AlphaFoldDB" id="A0A8H5BGC0"/>
<evidence type="ECO:0000259" key="2">
    <source>
        <dbReference type="Pfam" id="PF24883"/>
    </source>
</evidence>
<dbReference type="Proteomes" id="UP000567179">
    <property type="component" value="Unassembled WGS sequence"/>
</dbReference>
<evidence type="ECO:0000313" key="4">
    <source>
        <dbReference type="Proteomes" id="UP000567179"/>
    </source>
</evidence>
<reference evidence="3 4" key="1">
    <citation type="journal article" date="2020" name="ISME J.">
        <title>Uncovering the hidden diversity of litter-decomposition mechanisms in mushroom-forming fungi.</title>
        <authorList>
            <person name="Floudas D."/>
            <person name="Bentzer J."/>
            <person name="Ahren D."/>
            <person name="Johansson T."/>
            <person name="Persson P."/>
            <person name="Tunlid A."/>
        </authorList>
    </citation>
    <scope>NUCLEOTIDE SEQUENCE [LARGE SCALE GENOMIC DNA]</scope>
    <source>
        <strain evidence="3 4">CBS 101986</strain>
    </source>
</reference>
<dbReference type="Pfam" id="PF24883">
    <property type="entry name" value="NPHP3_N"/>
    <property type="match status" value="1"/>
</dbReference>
<name>A0A8H5BGC0_9AGAR</name>
<dbReference type="SUPFAM" id="SSF52540">
    <property type="entry name" value="P-loop containing nucleoside triphosphate hydrolases"/>
    <property type="match status" value="1"/>
</dbReference>
<keyword evidence="4" id="KW-1185">Reference proteome</keyword>
<sequence length="811" mass="91273">MSVLQGATNVAILGGTQVAAAAGSNVTVNHGGGLGATSAAAHTAMHDAAARFDAPRCHRKTRAKYLNQLEFWMLGEGEDFIGKHLIWLYGGAGVGKSAIMHSIVERCTQHSVILGTFFFSRTDPSRNYAEVLITTLAYQLARAFPTALAILEPTIQRDPLIFKASLYTLTRELLVRPVLYLVKAGFIHTGFSGGVFVIDGLDECDDTQKEKQGLVIQIIASILCDHRLPIRFLISSRPEVAITSAFQKEKRILPLFTTISLDDNKDARSDIRQFIQDSFLDILDNHPWRMHIKLPWPSPHSIDALVQKSSGHFIYAATAMKFIASCDEHPPRALEVVNGIGSSRTRSPFAALDALYMHILNSARHRSQVLGILRHCYLTDFSNSVAAVCSIYGTSPEDVELFFSDVQSLVSLSPNTEAEICVRPKHASLKDFLTIKKRSKELFITKGDYNASLLAVYFQFLDNFPRALLTPWVYTSQGGGPTLIWELASAIEHSQDINLLQSLISSHSPQGIWNFYLELLPYDTTSRSSGHHRYAITGALCDYMRAMRDSVANKDNILYKRQFEMYVDLILDDLDTFMHRSSQYHIIPALLLLSSPTGLLLAHELLSVFGTRFHIDESYLYHFESLWGINSAVIDPRSFEAIRACPQSQTSWSSGMAIAVKLILQQLADNSGFWRPERLCPNRHHQWLQRRKPLKRISLGSPKLSARLNLNGDGFTACKRHGYGRYREEKFQNRKNQCHLLLKAIKLYLRKSNGTSEVVKLARRFLPKAALWFPKLMKRVRAEMDGYVQRWEDSLDGVLERSQSLSVNDID</sequence>
<dbReference type="CDD" id="cd02019">
    <property type="entry name" value="NK"/>
    <property type="match status" value="1"/>
</dbReference>
<feature type="domain" description="Nephrocystin 3-like N-terminal" evidence="2">
    <location>
        <begin position="83"/>
        <end position="237"/>
    </location>
</feature>
<evidence type="ECO:0000256" key="1">
    <source>
        <dbReference type="ARBA" id="ARBA00022737"/>
    </source>
</evidence>
<accession>A0A8H5BGC0</accession>
<dbReference type="InterPro" id="IPR027417">
    <property type="entry name" value="P-loop_NTPase"/>
</dbReference>
<protein>
    <recommendedName>
        <fullName evidence="2">Nephrocystin 3-like N-terminal domain-containing protein</fullName>
    </recommendedName>
</protein>
<comment type="caution">
    <text evidence="3">The sequence shown here is derived from an EMBL/GenBank/DDBJ whole genome shotgun (WGS) entry which is preliminary data.</text>
</comment>
<dbReference type="EMBL" id="JAACJJ010000028">
    <property type="protein sequence ID" value="KAF5322834.1"/>
    <property type="molecule type" value="Genomic_DNA"/>
</dbReference>
<proteinExistence type="predicted"/>
<evidence type="ECO:0000313" key="3">
    <source>
        <dbReference type="EMBL" id="KAF5322834.1"/>
    </source>
</evidence>
<organism evidence="3 4">
    <name type="scientific">Psilocybe cf. subviscida</name>
    <dbReference type="NCBI Taxonomy" id="2480587"/>
    <lineage>
        <taxon>Eukaryota</taxon>
        <taxon>Fungi</taxon>
        <taxon>Dikarya</taxon>
        <taxon>Basidiomycota</taxon>
        <taxon>Agaricomycotina</taxon>
        <taxon>Agaricomycetes</taxon>
        <taxon>Agaricomycetidae</taxon>
        <taxon>Agaricales</taxon>
        <taxon>Agaricineae</taxon>
        <taxon>Strophariaceae</taxon>
        <taxon>Psilocybe</taxon>
    </lineage>
</organism>
<dbReference type="OrthoDB" id="194358at2759"/>
<dbReference type="InterPro" id="IPR056884">
    <property type="entry name" value="NPHP3-like_N"/>
</dbReference>
<dbReference type="PANTHER" id="PTHR10039:SF16">
    <property type="entry name" value="GPI INOSITOL-DEACYLASE"/>
    <property type="match status" value="1"/>
</dbReference>
<gene>
    <name evidence="3" type="ORF">D9619_002250</name>
</gene>